<protein>
    <recommendedName>
        <fullName evidence="4">DUF3592 domain-containing protein</fullName>
    </recommendedName>
</protein>
<feature type="transmembrane region" description="Helical" evidence="1">
    <location>
        <begin position="132"/>
        <end position="151"/>
    </location>
</feature>
<evidence type="ECO:0000313" key="3">
    <source>
        <dbReference type="Proteomes" id="UP000198242"/>
    </source>
</evidence>
<name>A0A1C4UMZ6_MICVI</name>
<gene>
    <name evidence="2" type="ORF">GA0074695_0665</name>
</gene>
<keyword evidence="1" id="KW-1133">Transmembrane helix</keyword>
<evidence type="ECO:0000256" key="1">
    <source>
        <dbReference type="SAM" id="Phobius"/>
    </source>
</evidence>
<sequence>MSWTPPLGAVQREPRSRWRPGYWLRHPAFSAFLVGCGVLVVVNCGVGELVDREHLRVRGETTSAVVEKARKPRRGGVLIRVRITTPRGEVVRPRLIDTPEHLPAPGDRLAVIYDPEDLEYAYRPGYESSMSGPLWLIALGVVPGLLYGWYLRRTWSHWRDQAEDWRHRRPVPRLGERQHPGPRRRPRA</sequence>
<feature type="transmembrane region" description="Helical" evidence="1">
    <location>
        <begin position="22"/>
        <end position="42"/>
    </location>
</feature>
<proteinExistence type="predicted"/>
<evidence type="ECO:0008006" key="4">
    <source>
        <dbReference type="Google" id="ProtNLM"/>
    </source>
</evidence>
<keyword evidence="1" id="KW-0472">Membrane</keyword>
<organism evidence="2 3">
    <name type="scientific">Micromonospora viridifaciens</name>
    <dbReference type="NCBI Taxonomy" id="1881"/>
    <lineage>
        <taxon>Bacteria</taxon>
        <taxon>Bacillati</taxon>
        <taxon>Actinomycetota</taxon>
        <taxon>Actinomycetes</taxon>
        <taxon>Micromonosporales</taxon>
        <taxon>Micromonosporaceae</taxon>
        <taxon>Micromonospora</taxon>
    </lineage>
</organism>
<accession>A0A1C4UMZ6</accession>
<dbReference type="AlphaFoldDB" id="A0A1C4UMZ6"/>
<dbReference type="EMBL" id="LT607411">
    <property type="protein sequence ID" value="SCE73069.1"/>
    <property type="molecule type" value="Genomic_DNA"/>
</dbReference>
<keyword evidence="3" id="KW-1185">Reference proteome</keyword>
<dbReference type="Proteomes" id="UP000198242">
    <property type="component" value="Chromosome I"/>
</dbReference>
<reference evidence="3" key="1">
    <citation type="submission" date="2016-06" db="EMBL/GenBank/DDBJ databases">
        <authorList>
            <person name="Varghese N."/>
            <person name="Submissions Spin"/>
        </authorList>
    </citation>
    <scope>NUCLEOTIDE SEQUENCE [LARGE SCALE GENOMIC DNA]</scope>
    <source>
        <strain evidence="3">DSM 43909</strain>
    </source>
</reference>
<evidence type="ECO:0000313" key="2">
    <source>
        <dbReference type="EMBL" id="SCE73069.1"/>
    </source>
</evidence>
<keyword evidence="1" id="KW-0812">Transmembrane</keyword>